<dbReference type="Pfam" id="PF17415">
    <property type="entry name" value="NigD_C"/>
    <property type="match status" value="1"/>
</dbReference>
<proteinExistence type="predicted"/>
<gene>
    <name evidence="2" type="ORF">HMPREF9135_0555</name>
</gene>
<evidence type="ECO:0000313" key="2">
    <source>
        <dbReference type="EMBL" id="ERK40321.1"/>
    </source>
</evidence>
<dbReference type="InterPro" id="IPR035376">
    <property type="entry name" value="NigD_C"/>
</dbReference>
<keyword evidence="3" id="KW-1185">Reference proteome</keyword>
<evidence type="ECO:0000259" key="1">
    <source>
        <dbReference type="Pfam" id="PF17415"/>
    </source>
</evidence>
<evidence type="ECO:0000313" key="3">
    <source>
        <dbReference type="Proteomes" id="UP000016648"/>
    </source>
</evidence>
<comment type="caution">
    <text evidence="2">The sequence shown here is derived from an EMBL/GenBank/DDBJ whole genome shotgun (WGS) entry which is preliminary data.</text>
</comment>
<dbReference type="PROSITE" id="PS51257">
    <property type="entry name" value="PROKAR_LIPOPROTEIN"/>
    <property type="match status" value="1"/>
</dbReference>
<dbReference type="AlphaFoldDB" id="U2P836"/>
<feature type="domain" description="NigD-like C-terminal" evidence="1">
    <location>
        <begin position="108"/>
        <end position="218"/>
    </location>
</feature>
<dbReference type="PATRIC" id="fig|1115809.3.peg.374"/>
<protein>
    <submittedName>
        <fullName evidence="2">NigD-like protein</fullName>
    </submittedName>
</protein>
<dbReference type="Proteomes" id="UP000016648">
    <property type="component" value="Unassembled WGS sequence"/>
</dbReference>
<dbReference type="EMBL" id="AWEY01000007">
    <property type="protein sequence ID" value="ERK40321.1"/>
    <property type="molecule type" value="Genomic_DNA"/>
</dbReference>
<reference evidence="2 3" key="1">
    <citation type="submission" date="2013-08" db="EMBL/GenBank/DDBJ databases">
        <authorList>
            <person name="Durkin A.S."/>
            <person name="Haft D.R."/>
            <person name="McCorrison J."/>
            <person name="Torralba M."/>
            <person name="Gillis M."/>
            <person name="Haft D.H."/>
            <person name="Methe B."/>
            <person name="Sutton G."/>
            <person name="Nelson K.E."/>
        </authorList>
    </citation>
    <scope>NUCLEOTIDE SEQUENCE [LARGE SCALE GENOMIC DNA]</scope>
    <source>
        <strain evidence="2 3">F0067</strain>
    </source>
</reference>
<dbReference type="Gene3D" id="2.60.40.2370">
    <property type="entry name" value="NigD-like, C-terminal beta sandwich domain"/>
    <property type="match status" value="1"/>
</dbReference>
<dbReference type="InterPro" id="IPR038143">
    <property type="entry name" value="NigD-like_C_dom_sf"/>
</dbReference>
<organism evidence="2 3">
    <name type="scientific">Segatella baroniae F0067</name>
    <dbReference type="NCBI Taxonomy" id="1115809"/>
    <lineage>
        <taxon>Bacteria</taxon>
        <taxon>Pseudomonadati</taxon>
        <taxon>Bacteroidota</taxon>
        <taxon>Bacteroidia</taxon>
        <taxon>Bacteroidales</taxon>
        <taxon>Prevotellaceae</taxon>
        <taxon>Segatella</taxon>
    </lineage>
</organism>
<name>U2P836_9BACT</name>
<dbReference type="RefSeq" id="WP_021588819.1">
    <property type="nucleotide sequence ID" value="NZ_AWEY01000007.1"/>
</dbReference>
<accession>U2P836</accession>
<sequence length="228" mass="25362">MSRRPTRRVAVWVVGLLAVGLTACKHETYESGDGEYSYLQAHYVEAATNGNSQFVQALTDDNARLAFTKPVKAAWATTPDSTYRALLYHKQVAADGTTEPFSLRRVSVVKLRPRAEGEALGMDPVVFESAWISENHKYLNIAFGLKTGRTADGKARQTVDLVLVRERRLPDGTAERSVAFSHRQNKVPEYYTTHHVVSMPLEGFQGTINLTVHSYKGTVGKLLTIPRQ</sequence>